<dbReference type="SUPFAM" id="SSF103481">
    <property type="entry name" value="Multidrug resistance efflux transporter EmrE"/>
    <property type="match status" value="2"/>
</dbReference>
<evidence type="ECO:0000256" key="3">
    <source>
        <dbReference type="ARBA" id="ARBA00022692"/>
    </source>
</evidence>
<evidence type="ECO:0000256" key="4">
    <source>
        <dbReference type="ARBA" id="ARBA00022989"/>
    </source>
</evidence>
<dbReference type="InterPro" id="IPR000620">
    <property type="entry name" value="EamA_dom"/>
</dbReference>
<evidence type="ECO:0000313" key="9">
    <source>
        <dbReference type="Proteomes" id="UP001597295"/>
    </source>
</evidence>
<organism evidence="8 9">
    <name type="scientific">Lacibacterium aquatile</name>
    <dbReference type="NCBI Taxonomy" id="1168082"/>
    <lineage>
        <taxon>Bacteria</taxon>
        <taxon>Pseudomonadati</taxon>
        <taxon>Pseudomonadota</taxon>
        <taxon>Alphaproteobacteria</taxon>
        <taxon>Rhodospirillales</taxon>
        <taxon>Rhodospirillaceae</taxon>
    </lineage>
</organism>
<comment type="caution">
    <text evidence="8">The sequence shown here is derived from an EMBL/GenBank/DDBJ whole genome shotgun (WGS) entry which is preliminary data.</text>
</comment>
<feature type="transmembrane region" description="Helical" evidence="6">
    <location>
        <begin position="12"/>
        <end position="31"/>
    </location>
</feature>
<evidence type="ECO:0000256" key="6">
    <source>
        <dbReference type="SAM" id="Phobius"/>
    </source>
</evidence>
<dbReference type="Pfam" id="PF00892">
    <property type="entry name" value="EamA"/>
    <property type="match status" value="2"/>
</dbReference>
<dbReference type="InterPro" id="IPR050638">
    <property type="entry name" value="AA-Vitamin_Transporters"/>
</dbReference>
<feature type="transmembrane region" description="Helical" evidence="6">
    <location>
        <begin position="81"/>
        <end position="102"/>
    </location>
</feature>
<keyword evidence="3 6" id="KW-0812">Transmembrane</keyword>
<feature type="transmembrane region" description="Helical" evidence="6">
    <location>
        <begin position="280"/>
        <end position="297"/>
    </location>
</feature>
<dbReference type="EMBL" id="JBHUIP010000012">
    <property type="protein sequence ID" value="MFD2263963.1"/>
    <property type="molecule type" value="Genomic_DNA"/>
</dbReference>
<evidence type="ECO:0000313" key="8">
    <source>
        <dbReference type="EMBL" id="MFD2263963.1"/>
    </source>
</evidence>
<keyword evidence="9" id="KW-1185">Reference proteome</keyword>
<feature type="transmembrane region" description="Helical" evidence="6">
    <location>
        <begin position="108"/>
        <end position="129"/>
    </location>
</feature>
<evidence type="ECO:0000259" key="7">
    <source>
        <dbReference type="Pfam" id="PF00892"/>
    </source>
</evidence>
<reference evidence="9" key="1">
    <citation type="journal article" date="2019" name="Int. J. Syst. Evol. Microbiol.">
        <title>The Global Catalogue of Microorganisms (GCM) 10K type strain sequencing project: providing services to taxonomists for standard genome sequencing and annotation.</title>
        <authorList>
            <consortium name="The Broad Institute Genomics Platform"/>
            <consortium name="The Broad Institute Genome Sequencing Center for Infectious Disease"/>
            <person name="Wu L."/>
            <person name="Ma J."/>
        </authorList>
    </citation>
    <scope>NUCLEOTIDE SEQUENCE [LARGE SCALE GENOMIC DNA]</scope>
    <source>
        <strain evidence="9">CGMCC 1.19062</strain>
    </source>
</reference>
<keyword evidence="4 6" id="KW-1133">Transmembrane helix</keyword>
<gene>
    <name evidence="8" type="ORF">ACFSM5_13760</name>
</gene>
<feature type="domain" description="EamA" evidence="7">
    <location>
        <begin position="164"/>
        <end position="297"/>
    </location>
</feature>
<proteinExistence type="inferred from homology"/>
<feature type="transmembrane region" description="Helical" evidence="6">
    <location>
        <begin position="136"/>
        <end position="157"/>
    </location>
</feature>
<evidence type="ECO:0000256" key="1">
    <source>
        <dbReference type="ARBA" id="ARBA00004141"/>
    </source>
</evidence>
<evidence type="ECO:0000256" key="5">
    <source>
        <dbReference type="ARBA" id="ARBA00023136"/>
    </source>
</evidence>
<accession>A0ABW5DS35</accession>
<dbReference type="InterPro" id="IPR037185">
    <property type="entry name" value="EmrE-like"/>
</dbReference>
<feature type="domain" description="EamA" evidence="7">
    <location>
        <begin position="22"/>
        <end position="153"/>
    </location>
</feature>
<dbReference type="PANTHER" id="PTHR32322:SF2">
    <property type="entry name" value="EAMA DOMAIN-CONTAINING PROTEIN"/>
    <property type="match status" value="1"/>
</dbReference>
<feature type="transmembrane region" description="Helical" evidence="6">
    <location>
        <begin position="51"/>
        <end position="69"/>
    </location>
</feature>
<evidence type="ECO:0000256" key="2">
    <source>
        <dbReference type="ARBA" id="ARBA00007362"/>
    </source>
</evidence>
<dbReference type="Proteomes" id="UP001597295">
    <property type="component" value="Unassembled WGS sequence"/>
</dbReference>
<comment type="similarity">
    <text evidence="2">Belongs to the EamA transporter family.</text>
</comment>
<feature type="transmembrane region" description="Helical" evidence="6">
    <location>
        <begin position="225"/>
        <end position="246"/>
    </location>
</feature>
<feature type="transmembrane region" description="Helical" evidence="6">
    <location>
        <begin position="194"/>
        <end position="213"/>
    </location>
</feature>
<dbReference type="RefSeq" id="WP_379877005.1">
    <property type="nucleotide sequence ID" value="NZ_JBHUIP010000012.1"/>
</dbReference>
<feature type="transmembrane region" description="Helical" evidence="6">
    <location>
        <begin position="258"/>
        <end position="274"/>
    </location>
</feature>
<name>A0ABW5DS35_9PROT</name>
<dbReference type="PANTHER" id="PTHR32322">
    <property type="entry name" value="INNER MEMBRANE TRANSPORTER"/>
    <property type="match status" value="1"/>
</dbReference>
<sequence length="300" mass="30803">MLQTDTVPNRPPVSPLISLPTLLLLLGGFLLATNVNLTKAGLLAGLTPVQIAAGTALGAGSILALFNRAQGRRIPTDPRHLRAFLTLALISFTLPMTMGVFVTGKIGASFTSVMMSLTPLVTLALATLFRIEALRLTTAAGIGLGLVGTLILVTPGLQAPEGLLWMLCGLVIPLGNATGNILRSILVPRDTPSPAIACGVLLSAAVFLTPLAIAQGFETADLPAAALTVLAGAVLSAISNVTLLRLQNVAGPVRLSQVGYVAACFGGGLATLLYGERPSLSLFIAAGFIIMGVRLVSRRA</sequence>
<feature type="transmembrane region" description="Helical" evidence="6">
    <location>
        <begin position="163"/>
        <end position="182"/>
    </location>
</feature>
<comment type="subcellular location">
    <subcellularLocation>
        <location evidence="1">Membrane</location>
        <topology evidence="1">Multi-pass membrane protein</topology>
    </subcellularLocation>
</comment>
<protein>
    <submittedName>
        <fullName evidence="8">DMT family transporter</fullName>
    </submittedName>
</protein>
<keyword evidence="5 6" id="KW-0472">Membrane</keyword>